<feature type="domain" description="Thiamine pyrophosphate enzyme central" evidence="11">
    <location>
        <begin position="195"/>
        <end position="321"/>
    </location>
</feature>
<evidence type="ECO:0000256" key="1">
    <source>
        <dbReference type="ARBA" id="ARBA00001964"/>
    </source>
</evidence>
<dbReference type="PANTHER" id="PTHR43710:SF2">
    <property type="entry name" value="2-HYDROXYACYL-COA LYASE 1"/>
    <property type="match status" value="1"/>
</dbReference>
<accession>A0A8S1KE26</accession>
<comment type="caution">
    <text evidence="14">The sequence shown here is derived from an EMBL/GenBank/DDBJ whole genome shotgun (WGS) entry which is preliminary data.</text>
</comment>
<dbReference type="OMA" id="QETDMIG"/>
<dbReference type="FunFam" id="3.40.50.1220:FF:000006">
    <property type="entry name" value="2-hydroxyacyl-CoA lyase 1"/>
    <property type="match status" value="1"/>
</dbReference>
<gene>
    <name evidence="14" type="ORF">PPRIM_AZ9-3.1.T0200283</name>
</gene>
<reference evidence="14" key="1">
    <citation type="submission" date="2021-01" db="EMBL/GenBank/DDBJ databases">
        <authorList>
            <consortium name="Genoscope - CEA"/>
            <person name="William W."/>
        </authorList>
    </citation>
    <scope>NUCLEOTIDE SEQUENCE</scope>
</reference>
<name>A0A8S1KE26_PARPR</name>
<evidence type="ECO:0000313" key="15">
    <source>
        <dbReference type="Proteomes" id="UP000688137"/>
    </source>
</evidence>
<evidence type="ECO:0000256" key="6">
    <source>
        <dbReference type="ARBA" id="ARBA00023239"/>
    </source>
</evidence>
<dbReference type="InterPro" id="IPR045025">
    <property type="entry name" value="HACL1-like"/>
</dbReference>
<dbReference type="InterPro" id="IPR012001">
    <property type="entry name" value="Thiamin_PyroP_enz_TPP-bd_dom"/>
</dbReference>
<dbReference type="GO" id="GO:0001561">
    <property type="term" value="P:fatty acid alpha-oxidation"/>
    <property type="evidence" value="ECO:0007669"/>
    <property type="project" value="TreeGrafter"/>
</dbReference>
<proteinExistence type="inferred from homology"/>
<feature type="domain" description="Thiamine pyrophosphate enzyme TPP-binding" evidence="12">
    <location>
        <begin position="384"/>
        <end position="528"/>
    </location>
</feature>
<dbReference type="GO" id="GO:0106359">
    <property type="term" value="F:2-hydroxyacyl-CoA lyase activity"/>
    <property type="evidence" value="ECO:0007669"/>
    <property type="project" value="UniProtKB-EC"/>
</dbReference>
<sequence length="552" mass="61326">MISGNQVIAQSFAQNHLKYVFGIVGVPVIELGYAFQANGMEYYGFRNEQGASYACGAIGYLTRLPAICLVVSGPGLVHALAGAANAQVNGWPMVIVAGSSENGQQSYGAFQECDQWNIVKPYIKFGAKITNLRQAPILIEKAIRQSCVGRPGVTYIEVSGDLLRSNIPENELIKVPSFTLEQIPRCLADPKNILQAVQQLKNAKRPLIIVGKGASISFAEDQVIKFIESTKLPFLPTPMGKGVVPDSNNLNVSAARSTALGEADVILLVGARLNWILHFGLPPRFDDNCQFIQIDNYPEEFNNNRKTTTLFGDVSLVVDQLQKSFGNWQFNNKQWIDKLFEKRNKNTLINQQLMNDKELPLEYYSAFGIIKQYLPKDCVYVGEGANTMDVGRTIIEHDIPRRKLDSGTFGTMGIGLPFAIASKLVFRDKQVFAILGDSAFGFSGFEFETSTRYNLPLVIIIINNNGIFMGVDELSQKNNEKPVTALNPNSRYEKLCESFGGKGFLVETHDQLHNAMKDIINNPQQSYIVNVRINPYGQKKPQEHAWLTQSKL</sequence>
<dbReference type="Proteomes" id="UP000688137">
    <property type="component" value="Unassembled WGS sequence"/>
</dbReference>
<dbReference type="Pfam" id="PF02775">
    <property type="entry name" value="TPP_enzyme_C"/>
    <property type="match status" value="1"/>
</dbReference>
<dbReference type="AlphaFoldDB" id="A0A8S1KE26"/>
<comment type="catalytic activity">
    <reaction evidence="8">
        <text>an (R)-2-hydroxy-long-chain-fatty acyl-CoA = a long-chain fatty aldehyde + formyl-CoA</text>
        <dbReference type="Rhea" id="RHEA:67444"/>
        <dbReference type="ChEBI" id="CHEBI:17176"/>
        <dbReference type="ChEBI" id="CHEBI:57376"/>
        <dbReference type="ChEBI" id="CHEBI:170012"/>
        <dbReference type="EC" id="4.1.2.63"/>
    </reaction>
    <physiologicalReaction direction="left-to-right" evidence="8">
        <dbReference type="Rhea" id="RHEA:67445"/>
    </physiologicalReaction>
</comment>
<dbReference type="InterPro" id="IPR011766">
    <property type="entry name" value="TPP_enzyme_TPP-bd"/>
</dbReference>
<dbReference type="Pfam" id="PF02776">
    <property type="entry name" value="TPP_enzyme_N"/>
    <property type="match status" value="1"/>
</dbReference>
<dbReference type="CDD" id="cd07035">
    <property type="entry name" value="TPP_PYR_POX_like"/>
    <property type="match status" value="1"/>
</dbReference>
<feature type="domain" description="Thiamine pyrophosphate enzyme N-terminal TPP-binding" evidence="13">
    <location>
        <begin position="4"/>
        <end position="116"/>
    </location>
</feature>
<keyword evidence="15" id="KW-1185">Reference proteome</keyword>
<dbReference type="EC" id="4.1.2.63" evidence="9"/>
<keyword evidence="3" id="KW-0479">Metal-binding</keyword>
<keyword evidence="5 10" id="KW-0786">Thiamine pyrophosphate</keyword>
<protein>
    <recommendedName>
        <fullName evidence="9">2-hydroxyacyl-CoA lyase</fullName>
        <ecNumber evidence="9">4.1.2.63</ecNumber>
    </recommendedName>
</protein>
<dbReference type="Pfam" id="PF00205">
    <property type="entry name" value="TPP_enzyme_M"/>
    <property type="match status" value="1"/>
</dbReference>
<dbReference type="InterPro" id="IPR012000">
    <property type="entry name" value="Thiamin_PyroP_enz_cen_dom"/>
</dbReference>
<dbReference type="GO" id="GO:0030976">
    <property type="term" value="F:thiamine pyrophosphate binding"/>
    <property type="evidence" value="ECO:0007669"/>
    <property type="project" value="InterPro"/>
</dbReference>
<keyword evidence="6" id="KW-0456">Lyase</keyword>
<evidence type="ECO:0000259" key="12">
    <source>
        <dbReference type="Pfam" id="PF02775"/>
    </source>
</evidence>
<evidence type="ECO:0000259" key="11">
    <source>
        <dbReference type="Pfam" id="PF00205"/>
    </source>
</evidence>
<dbReference type="GO" id="GO:0000287">
    <property type="term" value="F:magnesium ion binding"/>
    <property type="evidence" value="ECO:0007669"/>
    <property type="project" value="InterPro"/>
</dbReference>
<evidence type="ECO:0000256" key="4">
    <source>
        <dbReference type="ARBA" id="ARBA00022842"/>
    </source>
</evidence>
<evidence type="ECO:0000256" key="3">
    <source>
        <dbReference type="ARBA" id="ARBA00022723"/>
    </source>
</evidence>
<dbReference type="CDD" id="cd02004">
    <property type="entry name" value="TPP_BZL_OCoD_HPCL"/>
    <property type="match status" value="1"/>
</dbReference>
<evidence type="ECO:0000256" key="5">
    <source>
        <dbReference type="ARBA" id="ARBA00023052"/>
    </source>
</evidence>
<organism evidence="14 15">
    <name type="scientific">Paramecium primaurelia</name>
    <dbReference type="NCBI Taxonomy" id="5886"/>
    <lineage>
        <taxon>Eukaryota</taxon>
        <taxon>Sar</taxon>
        <taxon>Alveolata</taxon>
        <taxon>Ciliophora</taxon>
        <taxon>Intramacronucleata</taxon>
        <taxon>Oligohymenophorea</taxon>
        <taxon>Peniculida</taxon>
        <taxon>Parameciidae</taxon>
        <taxon>Paramecium</taxon>
    </lineage>
</organism>
<evidence type="ECO:0000256" key="8">
    <source>
        <dbReference type="ARBA" id="ARBA00044454"/>
    </source>
</evidence>
<evidence type="ECO:0000256" key="9">
    <source>
        <dbReference type="ARBA" id="ARBA00044518"/>
    </source>
</evidence>
<dbReference type="GO" id="GO:0005777">
    <property type="term" value="C:peroxisome"/>
    <property type="evidence" value="ECO:0007669"/>
    <property type="project" value="TreeGrafter"/>
</dbReference>
<dbReference type="EMBL" id="CAJJDM010000017">
    <property type="protein sequence ID" value="CAD8053348.1"/>
    <property type="molecule type" value="Genomic_DNA"/>
</dbReference>
<comment type="similarity">
    <text evidence="2 10">Belongs to the TPP enzyme family.</text>
</comment>
<keyword evidence="4" id="KW-0460">Magnesium</keyword>
<evidence type="ECO:0000259" key="13">
    <source>
        <dbReference type="Pfam" id="PF02776"/>
    </source>
</evidence>
<dbReference type="PANTHER" id="PTHR43710">
    <property type="entry name" value="2-HYDROXYACYL-COA LYASE"/>
    <property type="match status" value="1"/>
</dbReference>
<evidence type="ECO:0000313" key="14">
    <source>
        <dbReference type="EMBL" id="CAD8053348.1"/>
    </source>
</evidence>
<evidence type="ECO:0000256" key="7">
    <source>
        <dbReference type="ARBA" id="ARBA00044451"/>
    </source>
</evidence>
<comment type="catalytic activity">
    <reaction evidence="7">
        <text>a 2-hydroxy-3-methyl fatty acyl-CoA = a 2-methyl-branched fatty aldehyde + formyl-CoA</text>
        <dbReference type="Rhea" id="RHEA:25375"/>
        <dbReference type="ChEBI" id="CHEBI:49188"/>
        <dbReference type="ChEBI" id="CHEBI:57376"/>
        <dbReference type="ChEBI" id="CHEBI:58783"/>
        <dbReference type="EC" id="4.1.2.63"/>
    </reaction>
    <physiologicalReaction direction="left-to-right" evidence="7">
        <dbReference type="Rhea" id="RHEA:25376"/>
    </physiologicalReaction>
</comment>
<evidence type="ECO:0000256" key="10">
    <source>
        <dbReference type="RuleBase" id="RU362132"/>
    </source>
</evidence>
<evidence type="ECO:0000256" key="2">
    <source>
        <dbReference type="ARBA" id="ARBA00007812"/>
    </source>
</evidence>
<comment type="cofactor">
    <cofactor evidence="1">
        <name>thiamine diphosphate</name>
        <dbReference type="ChEBI" id="CHEBI:58937"/>
    </cofactor>
</comment>